<accession>A0A9Q3KDL5</accession>
<name>A0A9Q3KDL5_9BASI</name>
<gene>
    <name evidence="1" type="ORF">O181_119173</name>
</gene>
<evidence type="ECO:0000313" key="2">
    <source>
        <dbReference type="Proteomes" id="UP000765509"/>
    </source>
</evidence>
<protein>
    <submittedName>
        <fullName evidence="1">Uncharacterized protein</fullName>
    </submittedName>
</protein>
<dbReference type="EMBL" id="AVOT02105130">
    <property type="protein sequence ID" value="MBW0579458.1"/>
    <property type="molecule type" value="Genomic_DNA"/>
</dbReference>
<proteinExistence type="predicted"/>
<dbReference type="AlphaFoldDB" id="A0A9Q3KDL5"/>
<sequence length="110" mass="12492">MSNPIQSTGDHSSSDDGGYQTKIIILTRENWVQWSCQLEKFLAGKSHESLLSPPNDIDKVSLKLKKEIEALWHCYGPVLVLNYMEYSWLIEDLFPTPGLLLESLVAKTQL</sequence>
<reference evidence="1" key="1">
    <citation type="submission" date="2021-03" db="EMBL/GenBank/DDBJ databases">
        <title>Draft genome sequence of rust myrtle Austropuccinia psidii MF-1, a brazilian biotype.</title>
        <authorList>
            <person name="Quecine M.C."/>
            <person name="Pachon D.M.R."/>
            <person name="Bonatelli M.L."/>
            <person name="Correr F.H."/>
            <person name="Franceschini L.M."/>
            <person name="Leite T.F."/>
            <person name="Margarido G.R.A."/>
            <person name="Almeida C.A."/>
            <person name="Ferrarezi J.A."/>
            <person name="Labate C.A."/>
        </authorList>
    </citation>
    <scope>NUCLEOTIDE SEQUENCE</scope>
    <source>
        <strain evidence="1">MF-1</strain>
    </source>
</reference>
<evidence type="ECO:0000313" key="1">
    <source>
        <dbReference type="EMBL" id="MBW0579458.1"/>
    </source>
</evidence>
<organism evidence="1 2">
    <name type="scientific">Austropuccinia psidii MF-1</name>
    <dbReference type="NCBI Taxonomy" id="1389203"/>
    <lineage>
        <taxon>Eukaryota</taxon>
        <taxon>Fungi</taxon>
        <taxon>Dikarya</taxon>
        <taxon>Basidiomycota</taxon>
        <taxon>Pucciniomycotina</taxon>
        <taxon>Pucciniomycetes</taxon>
        <taxon>Pucciniales</taxon>
        <taxon>Sphaerophragmiaceae</taxon>
        <taxon>Austropuccinia</taxon>
    </lineage>
</organism>
<comment type="caution">
    <text evidence="1">The sequence shown here is derived from an EMBL/GenBank/DDBJ whole genome shotgun (WGS) entry which is preliminary data.</text>
</comment>
<dbReference type="Proteomes" id="UP000765509">
    <property type="component" value="Unassembled WGS sequence"/>
</dbReference>
<keyword evidence="2" id="KW-1185">Reference proteome</keyword>